<keyword evidence="2" id="KW-0812">Transmembrane</keyword>
<proteinExistence type="predicted"/>
<keyword evidence="1" id="KW-0175">Coiled coil</keyword>
<feature type="coiled-coil region" evidence="1">
    <location>
        <begin position="139"/>
        <end position="173"/>
    </location>
</feature>
<reference evidence="3" key="1">
    <citation type="submission" date="2019-11" db="EMBL/GenBank/DDBJ databases">
        <authorList>
            <person name="Feng L."/>
        </authorList>
    </citation>
    <scope>NUCLEOTIDE SEQUENCE</scope>
    <source>
        <strain evidence="3">RgnavusLFYP36</strain>
    </source>
</reference>
<dbReference type="AlphaFoldDB" id="A0A6N3FFH2"/>
<protein>
    <recommendedName>
        <fullName evidence="4">5-bromo-4-chloroindolyl phosphate hydrolysis protein</fullName>
    </recommendedName>
</protein>
<evidence type="ECO:0008006" key="4">
    <source>
        <dbReference type="Google" id="ProtNLM"/>
    </source>
</evidence>
<evidence type="ECO:0000313" key="3">
    <source>
        <dbReference type="EMBL" id="VYU50599.1"/>
    </source>
</evidence>
<evidence type="ECO:0000256" key="1">
    <source>
        <dbReference type="SAM" id="Coils"/>
    </source>
</evidence>
<gene>
    <name evidence="3" type="ORF">RGLFYP36_01817</name>
</gene>
<evidence type="ECO:0000256" key="2">
    <source>
        <dbReference type="SAM" id="Phobius"/>
    </source>
</evidence>
<name>A0A6N3FFH2_MEDGN</name>
<dbReference type="EMBL" id="CACRUU010000084">
    <property type="protein sequence ID" value="VYU50599.1"/>
    <property type="molecule type" value="Genomic_DNA"/>
</dbReference>
<sequence>MEKYNKRVPGRISGVLLILLGGLGMAYKILLVWMDILLMQEFQNEELPELARTQMVFTAKDVCLAILCLILLIWGVRKIVRVIRFYRFKKFIGDREIVALEELAEKFHTSKTKIRSELEMMIQHNYLLQGHVNQEFPCLITTDQKYKEYLQVLETLEQEKKEWEELGFDEEKRKIVERAQSCLSRIQESVAVISAKREGKEVFLEDLHKLECGVKKLISVCSHNPANLQEMSMFLNYYLPTAEKFAREYEQLLGYENFGENMESLKQDIPQGVRELAEAFEQIAIRMCDKMEINIFQDITVLEVLMAQNSRKGAGTDEQKKKNS</sequence>
<organism evidence="3">
    <name type="scientific">Mediterraneibacter gnavus</name>
    <name type="common">Ruminococcus gnavus</name>
    <dbReference type="NCBI Taxonomy" id="33038"/>
    <lineage>
        <taxon>Bacteria</taxon>
        <taxon>Bacillati</taxon>
        <taxon>Bacillota</taxon>
        <taxon>Clostridia</taxon>
        <taxon>Lachnospirales</taxon>
        <taxon>Lachnospiraceae</taxon>
        <taxon>Mediterraneibacter</taxon>
    </lineage>
</organism>
<accession>A0A6N3FFH2</accession>
<keyword evidence="2" id="KW-1133">Transmembrane helix</keyword>
<feature type="transmembrane region" description="Helical" evidence="2">
    <location>
        <begin position="12"/>
        <end position="34"/>
    </location>
</feature>
<feature type="transmembrane region" description="Helical" evidence="2">
    <location>
        <begin position="54"/>
        <end position="76"/>
    </location>
</feature>
<keyword evidence="2" id="KW-0472">Membrane</keyword>